<keyword evidence="4 6" id="KW-0472">Membrane</keyword>
<dbReference type="EMBL" id="LR790407">
    <property type="protein sequence ID" value="CAB3266269.1"/>
    <property type="molecule type" value="mRNA"/>
</dbReference>
<evidence type="ECO:0000256" key="4">
    <source>
        <dbReference type="ARBA" id="ARBA00023136"/>
    </source>
</evidence>
<feature type="transmembrane region" description="Helical" evidence="6">
    <location>
        <begin position="332"/>
        <end position="351"/>
    </location>
</feature>
<dbReference type="GO" id="GO:0005886">
    <property type="term" value="C:plasma membrane"/>
    <property type="evidence" value="ECO:0007669"/>
    <property type="project" value="TreeGrafter"/>
</dbReference>
<sequence>MDLLIAKILSALVLWILSLLFGLMIPYLIWRSRSGRRSPHQCNGHNTLRETDSLLSDEDFCANDASTPSVWDHMKHMYKSICRYDVLSALNCFCGGLFLGILLLELLPESQMGVQKVLDAANIDINFPITEFMVASGLLLVMFIEHGVSATCGKKKPDESSYSVMPRDSLNSTLSAVEINCESADSSSGEDINVVVPRRRRESLASSESTRSLVLIGMLSIHSIFEGLALGLEVSVSPLIQLLLAISVHKSVLAFGLGLRLFETLASTTIAVACTLMFCTASPLGCAVGIIMTRDSDSLPNTTAAALTTAQSETTIIALDKVANLLDVSGTLIASAVLECLATGTFLYVTFIEVIPSEFAHASHGGHDHAEDLIASETPHTSTRRRPRKRHGAKVPIKKMYKLLILLLGFGTVTGLQFV</sequence>
<evidence type="ECO:0000256" key="1">
    <source>
        <dbReference type="ARBA" id="ARBA00004141"/>
    </source>
</evidence>
<feature type="compositionally biased region" description="Basic residues" evidence="5">
    <location>
        <begin position="382"/>
        <end position="393"/>
    </location>
</feature>
<dbReference type="AlphaFoldDB" id="A0A6F9DT06"/>
<reference evidence="7" key="1">
    <citation type="submission" date="2020-04" db="EMBL/GenBank/DDBJ databases">
        <authorList>
            <person name="Neveu A P."/>
        </authorList>
    </citation>
    <scope>NUCLEOTIDE SEQUENCE</scope>
    <source>
        <tissue evidence="7">Whole embryo</tissue>
    </source>
</reference>
<feature type="transmembrane region" description="Helical" evidence="6">
    <location>
        <begin position="238"/>
        <end position="258"/>
    </location>
</feature>
<dbReference type="PANTHER" id="PTHR11040">
    <property type="entry name" value="ZINC/IRON TRANSPORTER"/>
    <property type="match status" value="1"/>
</dbReference>
<name>A0A6F9DT06_9ASCI</name>
<dbReference type="GO" id="GO:0005385">
    <property type="term" value="F:zinc ion transmembrane transporter activity"/>
    <property type="evidence" value="ECO:0007669"/>
    <property type="project" value="TreeGrafter"/>
</dbReference>
<evidence type="ECO:0000256" key="6">
    <source>
        <dbReference type="SAM" id="Phobius"/>
    </source>
</evidence>
<feature type="transmembrane region" description="Helical" evidence="6">
    <location>
        <begin position="12"/>
        <end position="30"/>
    </location>
</feature>
<proteinExistence type="evidence at transcript level"/>
<protein>
    <submittedName>
        <fullName evidence="7">Zinc transporter ZIP1-like</fullName>
    </submittedName>
</protein>
<dbReference type="Pfam" id="PF02535">
    <property type="entry name" value="Zip"/>
    <property type="match status" value="1"/>
</dbReference>
<feature type="transmembrane region" description="Helical" evidence="6">
    <location>
        <begin position="84"/>
        <end position="107"/>
    </location>
</feature>
<keyword evidence="2 6" id="KW-0812">Transmembrane</keyword>
<dbReference type="PANTHER" id="PTHR11040:SF140">
    <property type="entry name" value="ZRT (ZRT), IRT- (IRT-) LIKE PROTEIN TRANSPORTER"/>
    <property type="match status" value="1"/>
</dbReference>
<feature type="transmembrane region" description="Helical" evidence="6">
    <location>
        <begin position="127"/>
        <end position="148"/>
    </location>
</feature>
<keyword evidence="3 6" id="KW-1133">Transmembrane helix</keyword>
<gene>
    <name evidence="7" type="primary">Slc39a13-001</name>
</gene>
<feature type="transmembrane region" description="Helical" evidence="6">
    <location>
        <begin position="270"/>
        <end position="292"/>
    </location>
</feature>
<comment type="subcellular location">
    <subcellularLocation>
        <location evidence="1">Membrane</location>
        <topology evidence="1">Multi-pass membrane protein</topology>
    </subcellularLocation>
</comment>
<organism evidence="7">
    <name type="scientific">Phallusia mammillata</name>
    <dbReference type="NCBI Taxonomy" id="59560"/>
    <lineage>
        <taxon>Eukaryota</taxon>
        <taxon>Metazoa</taxon>
        <taxon>Chordata</taxon>
        <taxon>Tunicata</taxon>
        <taxon>Ascidiacea</taxon>
        <taxon>Phlebobranchia</taxon>
        <taxon>Ascidiidae</taxon>
        <taxon>Phallusia</taxon>
    </lineage>
</organism>
<dbReference type="InterPro" id="IPR003689">
    <property type="entry name" value="ZIP"/>
</dbReference>
<feature type="region of interest" description="Disordered" evidence="5">
    <location>
        <begin position="371"/>
        <end position="393"/>
    </location>
</feature>
<feature type="transmembrane region" description="Helical" evidence="6">
    <location>
        <begin position="213"/>
        <end position="232"/>
    </location>
</feature>
<evidence type="ECO:0000256" key="2">
    <source>
        <dbReference type="ARBA" id="ARBA00022692"/>
    </source>
</evidence>
<feature type="transmembrane region" description="Helical" evidence="6">
    <location>
        <begin position="400"/>
        <end position="418"/>
    </location>
</feature>
<evidence type="ECO:0000313" key="7">
    <source>
        <dbReference type="EMBL" id="CAB3266269.1"/>
    </source>
</evidence>
<accession>A0A6F9DT06</accession>
<evidence type="ECO:0000256" key="3">
    <source>
        <dbReference type="ARBA" id="ARBA00022989"/>
    </source>
</evidence>
<evidence type="ECO:0000256" key="5">
    <source>
        <dbReference type="SAM" id="MobiDB-lite"/>
    </source>
</evidence>